<organism evidence="1 2">
    <name type="scientific">Dioscorea alata</name>
    <name type="common">Purple yam</name>
    <dbReference type="NCBI Taxonomy" id="55571"/>
    <lineage>
        <taxon>Eukaryota</taxon>
        <taxon>Viridiplantae</taxon>
        <taxon>Streptophyta</taxon>
        <taxon>Embryophyta</taxon>
        <taxon>Tracheophyta</taxon>
        <taxon>Spermatophyta</taxon>
        <taxon>Magnoliopsida</taxon>
        <taxon>Liliopsida</taxon>
        <taxon>Dioscoreales</taxon>
        <taxon>Dioscoreaceae</taxon>
        <taxon>Dioscorea</taxon>
    </lineage>
</organism>
<sequence length="108" mass="12611">MHNIQRKSFVIIEIGQERERRRKMRVWPIRILEAIQKMFMCFFPFGTRSSPSIPLGHQGRSHNLEAMKTSGSSYVHTLDSHYSEAISDCIEFFNKSQKDASQHLDDLV</sequence>
<dbReference type="EMBL" id="CM037014">
    <property type="protein sequence ID" value="KAH7687027.1"/>
    <property type="molecule type" value="Genomic_DNA"/>
</dbReference>
<protein>
    <submittedName>
        <fullName evidence="1">Uncharacterized protein</fullName>
    </submittedName>
</protein>
<proteinExistence type="predicted"/>
<accession>A0ACB7WGW7</accession>
<dbReference type="Proteomes" id="UP000827976">
    <property type="component" value="Chromosome 4"/>
</dbReference>
<evidence type="ECO:0000313" key="2">
    <source>
        <dbReference type="Proteomes" id="UP000827976"/>
    </source>
</evidence>
<gene>
    <name evidence="1" type="ORF">IHE45_04G142700</name>
</gene>
<reference evidence="2" key="1">
    <citation type="journal article" date="2022" name="Nat. Commun.">
        <title>Chromosome evolution and the genetic basis of agronomically important traits in greater yam.</title>
        <authorList>
            <person name="Bredeson J.V."/>
            <person name="Lyons J.B."/>
            <person name="Oniyinde I.O."/>
            <person name="Okereke N.R."/>
            <person name="Kolade O."/>
            <person name="Nnabue I."/>
            <person name="Nwadili C.O."/>
            <person name="Hribova E."/>
            <person name="Parker M."/>
            <person name="Nwogha J."/>
            <person name="Shu S."/>
            <person name="Carlson J."/>
            <person name="Kariba R."/>
            <person name="Muthemba S."/>
            <person name="Knop K."/>
            <person name="Barton G.J."/>
            <person name="Sherwood A.V."/>
            <person name="Lopez-Montes A."/>
            <person name="Asiedu R."/>
            <person name="Jamnadass R."/>
            <person name="Muchugi A."/>
            <person name="Goodstein D."/>
            <person name="Egesi C.N."/>
            <person name="Featherston J."/>
            <person name="Asfaw A."/>
            <person name="Simpson G.G."/>
            <person name="Dolezel J."/>
            <person name="Hendre P.S."/>
            <person name="Van Deynze A."/>
            <person name="Kumar P.L."/>
            <person name="Obidiegwu J.E."/>
            <person name="Bhattacharjee R."/>
            <person name="Rokhsar D.S."/>
        </authorList>
    </citation>
    <scope>NUCLEOTIDE SEQUENCE [LARGE SCALE GENOMIC DNA]</scope>
    <source>
        <strain evidence="2">cv. TDa95/00328</strain>
    </source>
</reference>
<keyword evidence="2" id="KW-1185">Reference proteome</keyword>
<name>A0ACB7WGW7_DIOAL</name>
<evidence type="ECO:0000313" key="1">
    <source>
        <dbReference type="EMBL" id="KAH7687027.1"/>
    </source>
</evidence>
<comment type="caution">
    <text evidence="1">The sequence shown here is derived from an EMBL/GenBank/DDBJ whole genome shotgun (WGS) entry which is preliminary data.</text>
</comment>